<dbReference type="AlphaFoldDB" id="A0A5A9W6K1"/>
<protein>
    <submittedName>
        <fullName evidence="2">Type II toxin-antitoxin system MqsA family antitoxin</fullName>
    </submittedName>
</protein>
<dbReference type="InterPro" id="IPR001387">
    <property type="entry name" value="Cro/C1-type_HTH"/>
</dbReference>
<dbReference type="NCBIfam" id="TIGR03830">
    <property type="entry name" value="CxxCG_CxxCG_HTH"/>
    <property type="match status" value="1"/>
</dbReference>
<dbReference type="Pfam" id="PF15731">
    <property type="entry name" value="MqsA_antitoxin"/>
    <property type="match status" value="1"/>
</dbReference>
<dbReference type="InterPro" id="IPR010982">
    <property type="entry name" value="Lambda_DNA-bd_dom_sf"/>
</dbReference>
<evidence type="ECO:0000259" key="1">
    <source>
        <dbReference type="PROSITE" id="PS50943"/>
    </source>
</evidence>
<proteinExistence type="predicted"/>
<evidence type="ECO:0000313" key="3">
    <source>
        <dbReference type="Proteomes" id="UP000325302"/>
    </source>
</evidence>
<dbReference type="Proteomes" id="UP000325302">
    <property type="component" value="Unassembled WGS sequence"/>
</dbReference>
<feature type="domain" description="HTH cro/C1-type" evidence="1">
    <location>
        <begin position="76"/>
        <end position="132"/>
    </location>
</feature>
<dbReference type="GO" id="GO:0003677">
    <property type="term" value="F:DNA binding"/>
    <property type="evidence" value="ECO:0007669"/>
    <property type="project" value="InterPro"/>
</dbReference>
<dbReference type="InterPro" id="IPR032758">
    <property type="entry name" value="MqsA/HigA-2"/>
</dbReference>
<sequence length="183" mass="19727">MIKSALCPICGEGLLAPQVEMVPVEYRGVIRQIESHLSICDCCGSEQVGPAELRANKRLMVAFKKEVDGLLTGAQVRLLRERLGINQGEAARVFGGGPVAFSKYESDDVSQSEAMDKLLRIADALPEAFAILAAEAGVAPAKPGVLWQMLSVPARGSDVTCLKQRPRLHVVSSSNHEVVREYA</sequence>
<dbReference type="RefSeq" id="WP_149390052.1">
    <property type="nucleotide sequence ID" value="NZ_SMRS01000002.1"/>
</dbReference>
<dbReference type="Gene3D" id="1.10.260.40">
    <property type="entry name" value="lambda repressor-like DNA-binding domains"/>
    <property type="match status" value="1"/>
</dbReference>
<dbReference type="InterPro" id="IPR022452">
    <property type="entry name" value="MqsA"/>
</dbReference>
<gene>
    <name evidence="2" type="ORF">E1H14_03400</name>
</gene>
<name>A0A5A9W6K1_9GAMM</name>
<dbReference type="EMBL" id="SMRS01000002">
    <property type="protein sequence ID" value="KAA0875748.1"/>
    <property type="molecule type" value="Genomic_DNA"/>
</dbReference>
<comment type="caution">
    <text evidence="2">The sequence shown here is derived from an EMBL/GenBank/DDBJ whole genome shotgun (WGS) entry which is preliminary data.</text>
</comment>
<dbReference type="SUPFAM" id="SSF47413">
    <property type="entry name" value="lambda repressor-like DNA-binding domains"/>
    <property type="match status" value="1"/>
</dbReference>
<evidence type="ECO:0000313" key="2">
    <source>
        <dbReference type="EMBL" id="KAA0875748.1"/>
    </source>
</evidence>
<keyword evidence="3" id="KW-1185">Reference proteome</keyword>
<dbReference type="Gene3D" id="3.10.20.860">
    <property type="match status" value="1"/>
</dbReference>
<dbReference type="PROSITE" id="PS50943">
    <property type="entry name" value="HTH_CROC1"/>
    <property type="match status" value="1"/>
</dbReference>
<accession>A0A5A9W6K1</accession>
<dbReference type="OrthoDB" id="7349669at2"/>
<reference evidence="2 3" key="1">
    <citation type="submission" date="2019-03" db="EMBL/GenBank/DDBJ databases">
        <title>Nitrincola sp. nov. isolated from an Indian soda lake.</title>
        <authorList>
            <person name="Joshi A."/>
            <person name="Thite S.V."/>
            <person name="Joseph N."/>
            <person name="Dhotre D."/>
            <person name="Moorthy M."/>
            <person name="Shouche Y.S."/>
        </authorList>
    </citation>
    <scope>NUCLEOTIDE SEQUENCE [LARGE SCALE GENOMIC DNA]</scope>
    <source>
        <strain evidence="2 3">MEB193</strain>
    </source>
</reference>
<dbReference type="CDD" id="cd00093">
    <property type="entry name" value="HTH_XRE"/>
    <property type="match status" value="1"/>
</dbReference>
<organism evidence="2 3">
    <name type="scientific">Nitrincola tapanii</name>
    <dbReference type="NCBI Taxonomy" id="1708751"/>
    <lineage>
        <taxon>Bacteria</taxon>
        <taxon>Pseudomonadati</taxon>
        <taxon>Pseudomonadota</taxon>
        <taxon>Gammaproteobacteria</taxon>
        <taxon>Oceanospirillales</taxon>
        <taxon>Oceanospirillaceae</taxon>
        <taxon>Nitrincola</taxon>
    </lineage>
</organism>